<dbReference type="CDD" id="cd00090">
    <property type="entry name" value="HTH_ARSR"/>
    <property type="match status" value="1"/>
</dbReference>
<organism evidence="5 6">
    <name type="scientific">Bacillus swezeyi</name>
    <dbReference type="NCBI Taxonomy" id="1925020"/>
    <lineage>
        <taxon>Bacteria</taxon>
        <taxon>Bacillati</taxon>
        <taxon>Bacillota</taxon>
        <taxon>Bacilli</taxon>
        <taxon>Bacillales</taxon>
        <taxon>Bacillaceae</taxon>
        <taxon>Bacillus</taxon>
    </lineage>
</organism>
<evidence type="ECO:0000313" key="5">
    <source>
        <dbReference type="EMBL" id="KAA6452141.1"/>
    </source>
</evidence>
<proteinExistence type="predicted"/>
<evidence type="ECO:0000259" key="4">
    <source>
        <dbReference type="PROSITE" id="PS50987"/>
    </source>
</evidence>
<evidence type="ECO:0000256" key="3">
    <source>
        <dbReference type="ARBA" id="ARBA00023163"/>
    </source>
</evidence>
<feature type="domain" description="HTH arsR-type" evidence="4">
    <location>
        <begin position="21"/>
        <end position="123"/>
    </location>
</feature>
<dbReference type="InterPro" id="IPR036388">
    <property type="entry name" value="WH-like_DNA-bd_sf"/>
</dbReference>
<dbReference type="GO" id="GO:0003677">
    <property type="term" value="F:DNA binding"/>
    <property type="evidence" value="ECO:0007669"/>
    <property type="project" value="UniProtKB-KW"/>
</dbReference>
<dbReference type="GO" id="GO:0003700">
    <property type="term" value="F:DNA-binding transcription factor activity"/>
    <property type="evidence" value="ECO:0007669"/>
    <property type="project" value="InterPro"/>
</dbReference>
<keyword evidence="1" id="KW-0805">Transcription regulation</keyword>
<dbReference type="PRINTS" id="PR00778">
    <property type="entry name" value="HTHARSR"/>
</dbReference>
<dbReference type="SMART" id="SM00418">
    <property type="entry name" value="HTH_ARSR"/>
    <property type="match status" value="1"/>
</dbReference>
<dbReference type="InterPro" id="IPR011991">
    <property type="entry name" value="ArsR-like_HTH"/>
</dbReference>
<evidence type="ECO:0000313" key="6">
    <source>
        <dbReference type="Proteomes" id="UP000324326"/>
    </source>
</evidence>
<dbReference type="InterPro" id="IPR051081">
    <property type="entry name" value="HTH_MetalResp_TranReg"/>
</dbReference>
<dbReference type="SUPFAM" id="SSF46785">
    <property type="entry name" value="Winged helix' DNA-binding domain"/>
    <property type="match status" value="1"/>
</dbReference>
<evidence type="ECO:0000256" key="1">
    <source>
        <dbReference type="ARBA" id="ARBA00023015"/>
    </source>
</evidence>
<dbReference type="AlphaFoldDB" id="A0A5M8RWL4"/>
<keyword evidence="2" id="KW-0238">DNA-binding</keyword>
<evidence type="ECO:0000256" key="2">
    <source>
        <dbReference type="ARBA" id="ARBA00023125"/>
    </source>
</evidence>
<accession>A0A5M8RWL4</accession>
<reference evidence="5 6" key="1">
    <citation type="submission" date="2018-08" db="EMBL/GenBank/DDBJ databases">
        <title>Bacillus phenotypic plasticity.</title>
        <authorList>
            <person name="Hurtado E."/>
        </authorList>
    </citation>
    <scope>NUCLEOTIDE SEQUENCE [LARGE SCALE GENOMIC DNA]</scope>
    <source>
        <strain evidence="5 6">427</strain>
    </source>
</reference>
<dbReference type="InterPro" id="IPR001845">
    <property type="entry name" value="HTH_ArsR_DNA-bd_dom"/>
</dbReference>
<dbReference type="EMBL" id="QSND01000002">
    <property type="protein sequence ID" value="KAA6452141.1"/>
    <property type="molecule type" value="Genomic_DNA"/>
</dbReference>
<protein>
    <submittedName>
        <fullName evidence="5">ArsR family transcriptional regulator</fullName>
    </submittedName>
</protein>
<dbReference type="NCBIfam" id="NF033788">
    <property type="entry name" value="HTH_metalloreg"/>
    <property type="match status" value="1"/>
</dbReference>
<dbReference type="Pfam" id="PF01022">
    <property type="entry name" value="HTH_5"/>
    <property type="match status" value="1"/>
</dbReference>
<sequence length="131" mass="15248">MHIYNISLIYCIKGGIKLTVGTKLGGAAMLRCLKTLSDQTRLMMMKLFLDKEYCVCQLVDMFEMSQPSISQHLRKLKSAGFLKETRKGQWRFYSINRSCPEFETIEHILKQMDEEDELLKSIKQKETQVSC</sequence>
<dbReference type="Proteomes" id="UP000324326">
    <property type="component" value="Unassembled WGS sequence"/>
</dbReference>
<dbReference type="PROSITE" id="PS50987">
    <property type="entry name" value="HTH_ARSR_2"/>
    <property type="match status" value="1"/>
</dbReference>
<dbReference type="PANTHER" id="PTHR33154:SF18">
    <property type="entry name" value="ARSENICAL RESISTANCE OPERON REPRESSOR"/>
    <property type="match status" value="1"/>
</dbReference>
<dbReference type="InterPro" id="IPR036390">
    <property type="entry name" value="WH_DNA-bd_sf"/>
</dbReference>
<dbReference type="Gene3D" id="1.10.10.10">
    <property type="entry name" value="Winged helix-like DNA-binding domain superfamily/Winged helix DNA-binding domain"/>
    <property type="match status" value="1"/>
</dbReference>
<comment type="caution">
    <text evidence="5">The sequence shown here is derived from an EMBL/GenBank/DDBJ whole genome shotgun (WGS) entry which is preliminary data.</text>
</comment>
<gene>
    <name evidence="5" type="ORF">DX927_10905</name>
</gene>
<dbReference type="PANTHER" id="PTHR33154">
    <property type="entry name" value="TRANSCRIPTIONAL REGULATOR, ARSR FAMILY"/>
    <property type="match status" value="1"/>
</dbReference>
<keyword evidence="3" id="KW-0804">Transcription</keyword>
<name>A0A5M8RWL4_9BACI</name>